<dbReference type="GO" id="GO:0006508">
    <property type="term" value="P:proteolysis"/>
    <property type="evidence" value="ECO:0007669"/>
    <property type="project" value="UniProtKB-KW"/>
</dbReference>
<evidence type="ECO:0000256" key="4">
    <source>
        <dbReference type="ARBA" id="ARBA00022803"/>
    </source>
</evidence>
<keyword evidence="5" id="KW-0378">Hydrolase</keyword>
<accession>A0A1Y0EE08</accession>
<dbReference type="RefSeq" id="WP_157898190.1">
    <property type="nucleotide sequence ID" value="NZ_CP021431.1"/>
</dbReference>
<dbReference type="SUPFAM" id="SSF48452">
    <property type="entry name" value="TPR-like"/>
    <property type="match status" value="1"/>
</dbReference>
<keyword evidence="5" id="KW-0645">Protease</keyword>
<dbReference type="InterPro" id="IPR011990">
    <property type="entry name" value="TPR-like_helical_dom_sf"/>
</dbReference>
<sequence>MRLLHEYYQYYALYNYMRLCNNAHNLGAVMQDIFHTTITASDAATASAWNATIESYLDFSGSPVKKMQEISDPAFLRGPVFCAAMKLLSGVDPRGSSITQDVTAMRKAVAGSTPTEKQHAAAIEHMLQGEFSAAARTWDAVLADDPNDILAHKCAHETWFLVGDTVSMRAGSTAAIERLTADDPAFAIAAAQHGFALEETGDYAAAESWGRLALDMRPSDCWALHCLAHVYETQNRHHDALALFDAKKPFWTNQNLLNAHIWWHLALRQIEVGDFTDSLGIFDTALSEVPASDRFRLTDGTSLLWRLELAGVDVGDRWRLMAEKWARNAELHTNAFLDLHAALAFSRCPDSPAAEVFFDSLSASFDGDTSENAQTFQTVVKPLAQAFAQFRSNTLAASAQIEALLPQLHRIGGSIVQREIVERSYSSALLATGQAAKAEGWLAPKLDQHPNTPWVLRASADAAAAQGNLARETLLRRRSDLMFAEF</sequence>
<evidence type="ECO:0000313" key="6">
    <source>
        <dbReference type="Proteomes" id="UP000195273"/>
    </source>
</evidence>
<dbReference type="OrthoDB" id="9815900at2"/>
<name>A0A1Y0EE08_9RHOB</name>
<evidence type="ECO:0000256" key="2">
    <source>
        <dbReference type="ARBA" id="ARBA00019992"/>
    </source>
</evidence>
<proteinExistence type="inferred from homology"/>
<comment type="similarity">
    <text evidence="1">Belongs to the TTC38 family.</text>
</comment>
<dbReference type="KEGG" id="lvs:LOKVESSMR4R_02286"/>
<dbReference type="InterPro" id="IPR033891">
    <property type="entry name" value="TTC38"/>
</dbReference>
<dbReference type="Proteomes" id="UP000195273">
    <property type="component" value="Chromosome"/>
</dbReference>
<gene>
    <name evidence="5" type="primary">bepA</name>
    <name evidence="5" type="ORF">LOKVESSMR4R_02286</name>
</gene>
<keyword evidence="6" id="KW-1185">Reference proteome</keyword>
<keyword evidence="4" id="KW-0802">TPR repeat</keyword>
<reference evidence="5 6" key="1">
    <citation type="submission" date="2017-05" db="EMBL/GenBank/DDBJ databases">
        <title>Genome Sequence of Loktanella vestfoldensis Strain SMR4r Isolated from a Culture of the Diatom Skeletonema marinoi.</title>
        <authorList>
            <person name="Topel M."/>
            <person name="Pinder M.I.M."/>
            <person name="Johansson O.N."/>
            <person name="Kourtchenko O."/>
            <person name="Godhe A."/>
            <person name="Clarke A.K."/>
        </authorList>
    </citation>
    <scope>NUCLEOTIDE SEQUENCE [LARGE SCALE GENOMIC DNA]</scope>
    <source>
        <strain evidence="5 6">SMR4r</strain>
    </source>
</reference>
<evidence type="ECO:0000256" key="1">
    <source>
        <dbReference type="ARBA" id="ARBA00005857"/>
    </source>
</evidence>
<evidence type="ECO:0000256" key="3">
    <source>
        <dbReference type="ARBA" id="ARBA00022737"/>
    </source>
</evidence>
<dbReference type="AlphaFoldDB" id="A0A1Y0EE08"/>
<keyword evidence="3" id="KW-0677">Repeat</keyword>
<protein>
    <recommendedName>
        <fullName evidence="2">Tetratricopeptide repeat protein 38</fullName>
    </recommendedName>
</protein>
<organism evidence="5 6">
    <name type="scientific">Yoonia vestfoldensis</name>
    <dbReference type="NCBI Taxonomy" id="245188"/>
    <lineage>
        <taxon>Bacteria</taxon>
        <taxon>Pseudomonadati</taxon>
        <taxon>Pseudomonadota</taxon>
        <taxon>Alphaproteobacteria</taxon>
        <taxon>Rhodobacterales</taxon>
        <taxon>Paracoccaceae</taxon>
        <taxon>Yoonia</taxon>
    </lineage>
</organism>
<dbReference type="Gene3D" id="1.25.40.10">
    <property type="entry name" value="Tetratricopeptide repeat domain"/>
    <property type="match status" value="1"/>
</dbReference>
<dbReference type="GO" id="GO:0008233">
    <property type="term" value="F:peptidase activity"/>
    <property type="evidence" value="ECO:0007669"/>
    <property type="project" value="UniProtKB-KW"/>
</dbReference>
<dbReference type="PANTHER" id="PTHR16263:SF4">
    <property type="entry name" value="TETRATRICOPEPTIDE REPEAT PROTEIN 38"/>
    <property type="match status" value="1"/>
</dbReference>
<dbReference type="PANTHER" id="PTHR16263">
    <property type="entry name" value="TETRATRICOPEPTIDE REPEAT PROTEIN 38"/>
    <property type="match status" value="1"/>
</dbReference>
<dbReference type="EMBL" id="CP021431">
    <property type="protein sequence ID" value="ARU01591.1"/>
    <property type="molecule type" value="Genomic_DNA"/>
</dbReference>
<evidence type="ECO:0000313" key="5">
    <source>
        <dbReference type="EMBL" id="ARU01591.1"/>
    </source>
</evidence>